<dbReference type="InterPro" id="IPR036291">
    <property type="entry name" value="NAD(P)-bd_dom_sf"/>
</dbReference>
<dbReference type="PANTHER" id="PTHR43245:SF58">
    <property type="entry name" value="BLL5923 PROTEIN"/>
    <property type="match status" value="1"/>
</dbReference>
<dbReference type="Gene3D" id="3.40.50.720">
    <property type="entry name" value="NAD(P)-binding Rossmann-like Domain"/>
    <property type="match status" value="1"/>
</dbReference>
<protein>
    <submittedName>
        <fullName evidence="2">Nucleoside-diphosphate-sugar epimerase</fullName>
    </submittedName>
</protein>
<feature type="domain" description="NAD-dependent epimerase/dehydratase" evidence="1">
    <location>
        <begin position="32"/>
        <end position="255"/>
    </location>
</feature>
<dbReference type="EMBL" id="FUXK01000029">
    <property type="protein sequence ID" value="SKA12301.1"/>
    <property type="molecule type" value="Genomic_DNA"/>
</dbReference>
<dbReference type="InterPro" id="IPR001509">
    <property type="entry name" value="Epimerase_deHydtase"/>
</dbReference>
<evidence type="ECO:0000259" key="1">
    <source>
        <dbReference type="Pfam" id="PF01370"/>
    </source>
</evidence>
<organism evidence="2 3">
    <name type="scientific">Segatella oulorum</name>
    <dbReference type="NCBI Taxonomy" id="28136"/>
    <lineage>
        <taxon>Bacteria</taxon>
        <taxon>Pseudomonadati</taxon>
        <taxon>Bacteroidota</taxon>
        <taxon>Bacteroidia</taxon>
        <taxon>Bacteroidales</taxon>
        <taxon>Prevotellaceae</taxon>
        <taxon>Segatella</taxon>
    </lineage>
</organism>
<sequence length="360" mass="41508">MLAHSGYFHCKVFAIHGKYINFAATNSYLMKILITGASGFIGSFIVEEALRRGMEVWAAVRKSSSKAYLTDARIHFITLDFSSQEALEQQLAPHTFDYIVHAAGLTKSLHHDEFYRVNTDGTRHLVQAILACKMSIKRFIYLSSLSVFGAIKEQLPYQEIEETDHPQPNTVYGKSKLEAEEYLDSVGNDFPYIILRPTGVYGPREKDYFLMAQSIKKHVDFAAGFRRQDITFVYVLDVVQAVFLALDRGKDGRKYFLTDGNVYQAADFSNLIRQYLGRPWCLRVVAPLWVLRLITRIGEVYGRLTGHITALNNDKYHILKQRNWRCNIEPTVDELGYHPQYNLQQGTQETMAWYQQQHWL</sequence>
<evidence type="ECO:0000313" key="3">
    <source>
        <dbReference type="Proteomes" id="UP000190065"/>
    </source>
</evidence>
<dbReference type="SUPFAM" id="SSF51735">
    <property type="entry name" value="NAD(P)-binding Rossmann-fold domains"/>
    <property type="match status" value="1"/>
</dbReference>
<name>A0A1T4R9J0_9BACT</name>
<dbReference type="STRING" id="28136.SAMN02745202_02136"/>
<dbReference type="InterPro" id="IPR050177">
    <property type="entry name" value="Lipid_A_modif_metabolic_enz"/>
</dbReference>
<reference evidence="2 3" key="1">
    <citation type="submission" date="2017-02" db="EMBL/GenBank/DDBJ databases">
        <authorList>
            <person name="Peterson S.W."/>
        </authorList>
    </citation>
    <scope>NUCLEOTIDE SEQUENCE [LARGE SCALE GENOMIC DNA]</scope>
    <source>
        <strain evidence="2 3">ATCC 43324</strain>
    </source>
</reference>
<dbReference type="Proteomes" id="UP000190065">
    <property type="component" value="Unassembled WGS sequence"/>
</dbReference>
<proteinExistence type="predicted"/>
<dbReference type="AlphaFoldDB" id="A0A1T4R9J0"/>
<accession>A0A1T4R9J0</accession>
<evidence type="ECO:0000313" key="2">
    <source>
        <dbReference type="EMBL" id="SKA12301.1"/>
    </source>
</evidence>
<dbReference type="Pfam" id="PF01370">
    <property type="entry name" value="Epimerase"/>
    <property type="match status" value="1"/>
</dbReference>
<gene>
    <name evidence="2" type="ORF">SAMN02745202_02136</name>
</gene>
<dbReference type="eggNOG" id="COG0451">
    <property type="taxonomic scope" value="Bacteria"/>
</dbReference>
<dbReference type="PANTHER" id="PTHR43245">
    <property type="entry name" value="BIFUNCTIONAL POLYMYXIN RESISTANCE PROTEIN ARNA"/>
    <property type="match status" value="1"/>
</dbReference>